<feature type="transmembrane region" description="Helical" evidence="6">
    <location>
        <begin position="178"/>
        <end position="199"/>
    </location>
</feature>
<dbReference type="PANTHER" id="PTHR30086:SF20">
    <property type="entry name" value="ARGININE EXPORTER PROTEIN ARGO-RELATED"/>
    <property type="match status" value="1"/>
</dbReference>
<evidence type="ECO:0000256" key="4">
    <source>
        <dbReference type="ARBA" id="ARBA00022989"/>
    </source>
</evidence>
<feature type="transmembrane region" description="Helical" evidence="6">
    <location>
        <begin position="37"/>
        <end position="62"/>
    </location>
</feature>
<dbReference type="PANTHER" id="PTHR30086">
    <property type="entry name" value="ARGININE EXPORTER PROTEIN ARGO"/>
    <property type="match status" value="1"/>
</dbReference>
<name>A0A543B2I5_9ACTN</name>
<comment type="caution">
    <text evidence="7">The sequence shown here is derived from an EMBL/GenBank/DDBJ whole genome shotgun (WGS) entry which is preliminary data.</text>
</comment>
<dbReference type="InParanoid" id="A0A543B2I5"/>
<feature type="transmembrane region" description="Helical" evidence="6">
    <location>
        <begin position="68"/>
        <end position="85"/>
    </location>
</feature>
<keyword evidence="5 6" id="KW-0472">Membrane</keyword>
<comment type="subcellular location">
    <subcellularLocation>
        <location evidence="1">Cell membrane</location>
        <topology evidence="1">Multi-pass membrane protein</topology>
    </subcellularLocation>
</comment>
<evidence type="ECO:0000313" key="7">
    <source>
        <dbReference type="EMBL" id="TQL78950.1"/>
    </source>
</evidence>
<gene>
    <name evidence="7" type="ORF">FB566_4547</name>
</gene>
<evidence type="ECO:0000256" key="6">
    <source>
        <dbReference type="SAM" id="Phobius"/>
    </source>
</evidence>
<reference evidence="7 8" key="1">
    <citation type="submission" date="2019-06" db="EMBL/GenBank/DDBJ databases">
        <title>Sequencing the genomes of 1000 actinobacteria strains.</title>
        <authorList>
            <person name="Klenk H.-P."/>
        </authorList>
    </citation>
    <scope>NUCLEOTIDE SEQUENCE [LARGE SCALE GENOMIC DNA]</scope>
    <source>
        <strain evidence="7 8">DSM 45928</strain>
    </source>
</reference>
<sequence length="202" mass="20912">MTFLTGLTFGLALIIPIGAQNILVFSQGLSLGMPRALWTVLAAATCDSLLILAGALGASALLSQVPGLQGALLLAGCGFLTYLGVKSLRTKVINSDTEVPAITSPKQVISKAVAASLFNPHAIIDTVGILGAAIAAQSVTGRATFAAGTISASWLWFLGLAAAATALRRVLTPARRVWFDRVSGVILCGFAVSFAVEFIRLW</sequence>
<keyword evidence="4 6" id="KW-1133">Transmembrane helix</keyword>
<accession>A0A543B2I5</accession>
<feature type="transmembrane region" description="Helical" evidence="6">
    <location>
        <begin position="6"/>
        <end position="25"/>
    </location>
</feature>
<dbReference type="EMBL" id="VFOW01000001">
    <property type="protein sequence ID" value="TQL78950.1"/>
    <property type="molecule type" value="Genomic_DNA"/>
</dbReference>
<evidence type="ECO:0000256" key="1">
    <source>
        <dbReference type="ARBA" id="ARBA00004651"/>
    </source>
</evidence>
<dbReference type="AlphaFoldDB" id="A0A543B2I5"/>
<feature type="transmembrane region" description="Helical" evidence="6">
    <location>
        <begin position="145"/>
        <end position="166"/>
    </location>
</feature>
<dbReference type="RefSeq" id="WP_142045950.1">
    <property type="nucleotide sequence ID" value="NZ_JBHTGS010000002.1"/>
</dbReference>
<evidence type="ECO:0000256" key="3">
    <source>
        <dbReference type="ARBA" id="ARBA00022692"/>
    </source>
</evidence>
<dbReference type="GO" id="GO:0005886">
    <property type="term" value="C:plasma membrane"/>
    <property type="evidence" value="ECO:0007669"/>
    <property type="project" value="UniProtKB-SubCell"/>
</dbReference>
<protein>
    <submittedName>
        <fullName evidence="7">L-lysine exporter family protein LysE/ArgO</fullName>
    </submittedName>
</protein>
<dbReference type="OrthoDB" id="5638726at2"/>
<proteinExistence type="predicted"/>
<evidence type="ECO:0000256" key="2">
    <source>
        <dbReference type="ARBA" id="ARBA00022475"/>
    </source>
</evidence>
<keyword evidence="3 6" id="KW-0812">Transmembrane</keyword>
<organism evidence="7 8">
    <name type="scientific">Stackebrandtia endophytica</name>
    <dbReference type="NCBI Taxonomy" id="1496996"/>
    <lineage>
        <taxon>Bacteria</taxon>
        <taxon>Bacillati</taxon>
        <taxon>Actinomycetota</taxon>
        <taxon>Actinomycetes</taxon>
        <taxon>Glycomycetales</taxon>
        <taxon>Glycomycetaceae</taxon>
        <taxon>Stackebrandtia</taxon>
    </lineage>
</organism>
<keyword evidence="2" id="KW-1003">Cell membrane</keyword>
<evidence type="ECO:0000313" key="8">
    <source>
        <dbReference type="Proteomes" id="UP000317043"/>
    </source>
</evidence>
<dbReference type="InterPro" id="IPR001123">
    <property type="entry name" value="LeuE-type"/>
</dbReference>
<dbReference type="Pfam" id="PF01810">
    <property type="entry name" value="LysE"/>
    <property type="match status" value="1"/>
</dbReference>
<evidence type="ECO:0000256" key="5">
    <source>
        <dbReference type="ARBA" id="ARBA00023136"/>
    </source>
</evidence>
<dbReference type="Proteomes" id="UP000317043">
    <property type="component" value="Unassembled WGS sequence"/>
</dbReference>
<keyword evidence="8" id="KW-1185">Reference proteome</keyword>
<dbReference type="GO" id="GO:0015171">
    <property type="term" value="F:amino acid transmembrane transporter activity"/>
    <property type="evidence" value="ECO:0007669"/>
    <property type="project" value="TreeGrafter"/>
</dbReference>